<dbReference type="AlphaFoldDB" id="A0A1Q3ENV0"/>
<evidence type="ECO:0000313" key="2">
    <source>
        <dbReference type="EMBL" id="GAW08856.1"/>
    </source>
</evidence>
<feature type="transmembrane region" description="Helical" evidence="1">
    <location>
        <begin position="78"/>
        <end position="100"/>
    </location>
</feature>
<reference evidence="2 3" key="2">
    <citation type="submission" date="2017-02" db="EMBL/GenBank/DDBJ databases">
        <title>A genome survey and senescence transcriptome analysis in Lentinula edodes.</title>
        <authorList>
            <person name="Sakamoto Y."/>
            <person name="Nakade K."/>
            <person name="Sato S."/>
            <person name="Yoshida Y."/>
            <person name="Miyazaki K."/>
            <person name="Natsume S."/>
            <person name="Konno N."/>
        </authorList>
    </citation>
    <scope>NUCLEOTIDE SEQUENCE [LARGE SCALE GENOMIC DNA]</scope>
    <source>
        <strain evidence="2 3">NBRC 111202</strain>
    </source>
</reference>
<evidence type="ECO:0000256" key="1">
    <source>
        <dbReference type="SAM" id="Phobius"/>
    </source>
</evidence>
<accession>A0A1Q3ENV0</accession>
<sequence length="102" mass="12107">MVFSEELYRLACWDSKDCRRNFRDSRKLVKFGIKSECVEWEEQKRELKMNEQLPDYTDSWVTTYKVDVATRGPLAQRLVFTLLLDLAHLLMLYTTITIGLPE</sequence>
<dbReference type="Proteomes" id="UP000188533">
    <property type="component" value="Unassembled WGS sequence"/>
</dbReference>
<dbReference type="EMBL" id="BDGU01000809">
    <property type="protein sequence ID" value="GAW08856.1"/>
    <property type="molecule type" value="Genomic_DNA"/>
</dbReference>
<keyword evidence="1" id="KW-0812">Transmembrane</keyword>
<organism evidence="2 3">
    <name type="scientific">Lentinula edodes</name>
    <name type="common">Shiitake mushroom</name>
    <name type="synonym">Lentinus edodes</name>
    <dbReference type="NCBI Taxonomy" id="5353"/>
    <lineage>
        <taxon>Eukaryota</taxon>
        <taxon>Fungi</taxon>
        <taxon>Dikarya</taxon>
        <taxon>Basidiomycota</taxon>
        <taxon>Agaricomycotina</taxon>
        <taxon>Agaricomycetes</taxon>
        <taxon>Agaricomycetidae</taxon>
        <taxon>Agaricales</taxon>
        <taxon>Marasmiineae</taxon>
        <taxon>Omphalotaceae</taxon>
        <taxon>Lentinula</taxon>
    </lineage>
</organism>
<name>A0A1Q3ENV0_LENED</name>
<keyword evidence="1" id="KW-0472">Membrane</keyword>
<keyword evidence="1" id="KW-1133">Transmembrane helix</keyword>
<protein>
    <submittedName>
        <fullName evidence="2">Uncharacterized protein</fullName>
    </submittedName>
</protein>
<reference evidence="2 3" key="1">
    <citation type="submission" date="2016-08" db="EMBL/GenBank/DDBJ databases">
        <authorList>
            <consortium name="Lentinula edodes genome sequencing consortium"/>
            <person name="Sakamoto Y."/>
            <person name="Nakade K."/>
            <person name="Sato S."/>
            <person name="Yoshida Y."/>
            <person name="Miyazaki K."/>
            <person name="Natsume S."/>
            <person name="Konno N."/>
        </authorList>
    </citation>
    <scope>NUCLEOTIDE SEQUENCE [LARGE SCALE GENOMIC DNA]</scope>
    <source>
        <strain evidence="2 3">NBRC 111202</strain>
    </source>
</reference>
<evidence type="ECO:0000313" key="3">
    <source>
        <dbReference type="Proteomes" id="UP000188533"/>
    </source>
</evidence>
<comment type="caution">
    <text evidence="2">The sequence shown here is derived from an EMBL/GenBank/DDBJ whole genome shotgun (WGS) entry which is preliminary data.</text>
</comment>
<gene>
    <name evidence="2" type="ORF">LENED_010959</name>
</gene>
<keyword evidence="3" id="KW-1185">Reference proteome</keyword>
<proteinExistence type="predicted"/>